<dbReference type="InterPro" id="IPR032816">
    <property type="entry name" value="VTT_dom"/>
</dbReference>
<feature type="transmembrane region" description="Helical" evidence="1">
    <location>
        <begin position="15"/>
        <end position="44"/>
    </location>
</feature>
<dbReference type="Pfam" id="PF09335">
    <property type="entry name" value="VTT_dom"/>
    <property type="match status" value="1"/>
</dbReference>
<dbReference type="PANTHER" id="PTHR42709:SF4">
    <property type="entry name" value="INNER MEMBRANE PROTEIN YQAA"/>
    <property type="match status" value="1"/>
</dbReference>
<dbReference type="PANTHER" id="PTHR42709">
    <property type="entry name" value="ALKALINE PHOSPHATASE LIKE PROTEIN"/>
    <property type="match status" value="1"/>
</dbReference>
<keyword evidence="1" id="KW-0812">Transmembrane</keyword>
<feature type="transmembrane region" description="Helical" evidence="1">
    <location>
        <begin position="132"/>
        <end position="152"/>
    </location>
</feature>
<dbReference type="HOGENOM" id="CLU_125997_2_0_2"/>
<proteinExistence type="predicted"/>
<protein>
    <submittedName>
        <fullName evidence="3">Putative membrane protein</fullName>
    </submittedName>
</protein>
<dbReference type="InterPro" id="IPR051311">
    <property type="entry name" value="DedA_domain"/>
</dbReference>
<keyword evidence="1" id="KW-0472">Membrane</keyword>
<dbReference type="KEGG" id="mhz:Metho_0259"/>
<reference evidence="4" key="1">
    <citation type="submission" date="2012-02" db="EMBL/GenBank/DDBJ databases">
        <title>Complete sequence of chromosome of Methanomethylovorans hollandica DSM 15978.</title>
        <authorList>
            <person name="Lucas S."/>
            <person name="Copeland A."/>
            <person name="Lapidus A."/>
            <person name="Glavina del Rio T."/>
            <person name="Dalin E."/>
            <person name="Tice H."/>
            <person name="Bruce D."/>
            <person name="Goodwin L."/>
            <person name="Pitluck S."/>
            <person name="Peters L."/>
            <person name="Mikhailova N."/>
            <person name="Held B."/>
            <person name="Kyrpides N."/>
            <person name="Mavromatis K."/>
            <person name="Ivanova N."/>
            <person name="Brettin T."/>
            <person name="Detter J.C."/>
            <person name="Han C."/>
            <person name="Larimer F."/>
            <person name="Land M."/>
            <person name="Hauser L."/>
            <person name="Markowitz V."/>
            <person name="Cheng J.-F."/>
            <person name="Hugenholtz P."/>
            <person name="Woyke T."/>
            <person name="Wu D."/>
            <person name="Spring S."/>
            <person name="Schroeder M."/>
            <person name="Brambilla E."/>
            <person name="Klenk H.-P."/>
            <person name="Eisen J.A."/>
        </authorList>
    </citation>
    <scope>NUCLEOTIDE SEQUENCE [LARGE SCALE GENOMIC DNA]</scope>
    <source>
        <strain evidence="4">DSM 15978 / NBRC 107637 / DMS1</strain>
    </source>
</reference>
<dbReference type="AlphaFoldDB" id="L0KTT1"/>
<sequence>MVQLDAMTGVLDLAVYGYAGLFVASFLASTVLPFGSEALLLLLINKGFDPVLAVMVASVGNYCGACTTYYIGLVGRKDLIEKYLSIPQQRLKNAEKWFTKYGVYSLLFTWVPLIGDAITAMGGIMKFDFKTFSVFVFFGKLLRYIAVAYMALGLS</sequence>
<evidence type="ECO:0000259" key="2">
    <source>
        <dbReference type="Pfam" id="PF09335"/>
    </source>
</evidence>
<feature type="transmembrane region" description="Helical" evidence="1">
    <location>
        <begin position="101"/>
        <end position="120"/>
    </location>
</feature>
<name>L0KTT1_METHD</name>
<dbReference type="Proteomes" id="UP000010866">
    <property type="component" value="Chromosome"/>
</dbReference>
<feature type="domain" description="VTT" evidence="2">
    <location>
        <begin position="45"/>
        <end position="150"/>
    </location>
</feature>
<evidence type="ECO:0000256" key="1">
    <source>
        <dbReference type="SAM" id="Phobius"/>
    </source>
</evidence>
<gene>
    <name evidence="3" type="ordered locus">Metho_0259</name>
</gene>
<keyword evidence="1" id="KW-1133">Transmembrane helix</keyword>
<keyword evidence="4" id="KW-1185">Reference proteome</keyword>
<feature type="transmembrane region" description="Helical" evidence="1">
    <location>
        <begin position="51"/>
        <end position="71"/>
    </location>
</feature>
<dbReference type="STRING" id="867904.Metho_0259"/>
<dbReference type="OrthoDB" id="146471at2157"/>
<accession>L0KTT1</accession>
<evidence type="ECO:0000313" key="4">
    <source>
        <dbReference type="Proteomes" id="UP000010866"/>
    </source>
</evidence>
<organism evidence="3 4">
    <name type="scientific">Methanomethylovorans hollandica (strain DSM 15978 / NBRC 107637 / DMS1)</name>
    <dbReference type="NCBI Taxonomy" id="867904"/>
    <lineage>
        <taxon>Archaea</taxon>
        <taxon>Methanobacteriati</taxon>
        <taxon>Methanobacteriota</taxon>
        <taxon>Stenosarchaea group</taxon>
        <taxon>Methanomicrobia</taxon>
        <taxon>Methanosarcinales</taxon>
        <taxon>Methanosarcinaceae</taxon>
        <taxon>Methanomethylovorans</taxon>
    </lineage>
</organism>
<dbReference type="EMBL" id="CP003362">
    <property type="protein sequence ID" value="AGB48536.1"/>
    <property type="molecule type" value="Genomic_DNA"/>
</dbReference>
<evidence type="ECO:0000313" key="3">
    <source>
        <dbReference type="EMBL" id="AGB48536.1"/>
    </source>
</evidence>